<evidence type="ECO:0000313" key="1">
    <source>
        <dbReference type="EMBL" id="EJV12379.1"/>
    </source>
</evidence>
<proteinExistence type="predicted"/>
<dbReference type="EMBL" id="ALZR01000129">
    <property type="protein sequence ID" value="EJV12379.1"/>
    <property type="molecule type" value="Genomic_DNA"/>
</dbReference>
<dbReference type="AlphaFoldDB" id="A0AAV3GFY8"/>
<gene>
    <name evidence="1" type="ORF">HMPREF1336_03325</name>
</gene>
<name>A0AAV3GFY8_ENTFL</name>
<organism evidence="1 2">
    <name type="scientific">Enterococcus faecalis ERV63</name>
    <dbReference type="NCBI Taxonomy" id="1134793"/>
    <lineage>
        <taxon>Bacteria</taxon>
        <taxon>Bacillati</taxon>
        <taxon>Bacillota</taxon>
        <taxon>Bacilli</taxon>
        <taxon>Lactobacillales</taxon>
        <taxon>Enterococcaceae</taxon>
        <taxon>Enterococcus</taxon>
    </lineage>
</organism>
<dbReference type="Proteomes" id="UP000004117">
    <property type="component" value="Unassembled WGS sequence"/>
</dbReference>
<evidence type="ECO:0000313" key="2">
    <source>
        <dbReference type="Proteomes" id="UP000004117"/>
    </source>
</evidence>
<dbReference type="RefSeq" id="WP_002417379.1">
    <property type="nucleotide sequence ID" value="NZ_JH805761.1"/>
</dbReference>
<comment type="caution">
    <text evidence="1">The sequence shown here is derived from an EMBL/GenBank/DDBJ whole genome shotgun (WGS) entry which is preliminary data.</text>
</comment>
<protein>
    <submittedName>
        <fullName evidence="1">Uncharacterized protein</fullName>
    </submittedName>
</protein>
<sequence>MEDPYDHLDADYEEFLRKEKPVKKKVQTIKDIQRKKERGQTNEEFYEWVSSQEPDFEQATIVVQRPNGEVTTYYSQNGSLSLLGMLDIAKQQVLDDMRS</sequence>
<reference evidence="1 2" key="1">
    <citation type="submission" date="2012-04" db="EMBL/GenBank/DDBJ databases">
        <authorList>
            <person name="Weinstock G."/>
            <person name="Sodergren E."/>
            <person name="Lobos E.A."/>
            <person name="Fulton L."/>
            <person name="Fulton R."/>
            <person name="Courtney L."/>
            <person name="Fronick C."/>
            <person name="O'Laughlin M."/>
            <person name="Godfrey J."/>
            <person name="Wilson R.M."/>
            <person name="Miner T."/>
            <person name="Farmer C."/>
            <person name="Delehaunty K."/>
            <person name="Cordes M."/>
            <person name="Minx P."/>
            <person name="Tomlinson C."/>
            <person name="Chen J."/>
            <person name="Wollam A."/>
            <person name="Pepin K.H."/>
            <person name="Bhonagiri V."/>
            <person name="Zhang X."/>
            <person name="Suruliraj S."/>
            <person name="Warren W."/>
            <person name="Mitreva M."/>
            <person name="Mardis E.R."/>
            <person name="Wilson R.K."/>
        </authorList>
    </citation>
    <scope>NUCLEOTIDE SEQUENCE [LARGE SCALE GENOMIC DNA]</scope>
    <source>
        <strain evidence="1 2">ERV63</strain>
    </source>
</reference>
<accession>A0AAV3GFY8</accession>